<feature type="compositionally biased region" description="Pro residues" evidence="1">
    <location>
        <begin position="541"/>
        <end position="563"/>
    </location>
</feature>
<feature type="domain" description="Beta-lactamase-related" evidence="2">
    <location>
        <begin position="174"/>
        <end position="379"/>
    </location>
</feature>
<accession>A0A976GCK2</accession>
<gene>
    <name evidence="3" type="ORF">CO2235_MP130030</name>
</gene>
<dbReference type="PANTHER" id="PTHR43283:SF7">
    <property type="entry name" value="BETA-LACTAMASE-RELATED DOMAIN-CONTAINING PROTEIN"/>
    <property type="match status" value="1"/>
</dbReference>
<dbReference type="InterPro" id="IPR050789">
    <property type="entry name" value="Diverse_Enzym_Activities"/>
</dbReference>
<proteinExistence type="predicted"/>
<organism evidence="3 4">
    <name type="scientific">Cupriavidus oxalaticus</name>
    <dbReference type="NCBI Taxonomy" id="96344"/>
    <lineage>
        <taxon>Bacteria</taxon>
        <taxon>Pseudomonadati</taxon>
        <taxon>Pseudomonadota</taxon>
        <taxon>Betaproteobacteria</taxon>
        <taxon>Burkholderiales</taxon>
        <taxon>Burkholderiaceae</taxon>
        <taxon>Cupriavidus</taxon>
    </lineage>
</organism>
<feature type="compositionally biased region" description="Low complexity" evidence="1">
    <location>
        <begin position="571"/>
        <end position="584"/>
    </location>
</feature>
<dbReference type="AlphaFoldDB" id="A0A976GCK2"/>
<dbReference type="InterPro" id="IPR012338">
    <property type="entry name" value="Beta-lactam/transpept-like"/>
</dbReference>
<reference evidence="3 4" key="1">
    <citation type="submission" date="2018-01" db="EMBL/GenBank/DDBJ databases">
        <authorList>
            <person name="Clerissi C."/>
        </authorList>
    </citation>
    <scope>NUCLEOTIDE SEQUENCE [LARGE SCALE GENOMIC DNA]</scope>
    <source>
        <strain evidence="3">Cupriavidus oxalaticus LMG 2235</strain>
        <plasmid evidence="4">co2235_mp</plasmid>
    </source>
</reference>
<comment type="caution">
    <text evidence="3">The sequence shown here is derived from an EMBL/GenBank/DDBJ whole genome shotgun (WGS) entry which is preliminary data.</text>
</comment>
<dbReference type="InterPro" id="IPR001466">
    <property type="entry name" value="Beta-lactam-related"/>
</dbReference>
<sequence length="610" mass="65496">MALCRIRHCGHDWPRAIWRPRIASRGPVSTQTAAPDCACGRPNKRGDSMRAHSAWRNTGFGLGRAWVAAMVLALPSGGLLAQDVAQGGVVGDGIMQGFPPPPDKQVSRGNGLRPPFMRWALSHAREMSPTAGIRHAAHPMALAGDAGDGLDGATFSVAGNTVRLADYLRDTHTDGFIVLHQGRIVYERYFGGFGPYQPHIWASMTKSVTGLLAAMLVEEGKLDPQARLAQYVPELAGNPFGEATVQQNLDMEVQVGYAESLPPDLGLFGAVGVVPRKADAPDNIYDFLKTVHATRDGGEGGTWYYQNGSPEAVAWAIRRITGKSWSQLVTERLWSRFAEDDAYTHVDRQGTEMASGGLNSTLRDAARFAEAVRRAAAGDASAGISPGAARIALQPAGNQARFARGNLAAGRRDLARRRAHRAAARRQPGALCPRQPRGGPRWLQLPQLLVPAQRRRWRHRGQRALRAEDLYQSAHRPDRGEAVGQPGQRRTPDQRRRRAPARRIRPRAGVVRGPGGRRAGGLSRFGPLSGQGRDCAATPAALPPAPAARPPPAAGNPASPPLPRATRRPRASTSTPSRTPPAVAARCAARPALRAGARCGVKPARPCRCC</sequence>
<dbReference type="Proteomes" id="UP000256862">
    <property type="component" value="Plasmid CO2235_mp"/>
</dbReference>
<feature type="region of interest" description="Disordered" evidence="1">
    <location>
        <begin position="422"/>
        <end position="445"/>
    </location>
</feature>
<feature type="compositionally biased region" description="Basic and acidic residues" evidence="1">
    <location>
        <begin position="468"/>
        <end position="481"/>
    </location>
</feature>
<feature type="compositionally biased region" description="Basic residues" evidence="1">
    <location>
        <begin position="495"/>
        <end position="506"/>
    </location>
</feature>
<geneLocation type="plasmid" evidence="4">
    <name>co2235_mp</name>
</geneLocation>
<evidence type="ECO:0000256" key="1">
    <source>
        <dbReference type="SAM" id="MobiDB-lite"/>
    </source>
</evidence>
<evidence type="ECO:0000259" key="2">
    <source>
        <dbReference type="Pfam" id="PF00144"/>
    </source>
</evidence>
<feature type="region of interest" description="Disordered" evidence="1">
    <location>
        <begin position="25"/>
        <end position="50"/>
    </location>
</feature>
<dbReference type="GO" id="GO:0016787">
    <property type="term" value="F:hydrolase activity"/>
    <property type="evidence" value="ECO:0007669"/>
    <property type="project" value="UniProtKB-KW"/>
</dbReference>
<feature type="region of interest" description="Disordered" evidence="1">
    <location>
        <begin position="468"/>
        <end position="584"/>
    </location>
</feature>
<keyword evidence="3" id="KW-0378">Hydrolase</keyword>
<evidence type="ECO:0000313" key="3">
    <source>
        <dbReference type="EMBL" id="SPC19295.1"/>
    </source>
</evidence>
<dbReference type="EMBL" id="OGUS01000136">
    <property type="protein sequence ID" value="SPC19295.1"/>
    <property type="molecule type" value="Genomic_DNA"/>
</dbReference>
<dbReference type="Gene3D" id="3.40.710.10">
    <property type="entry name" value="DD-peptidase/beta-lactamase superfamily"/>
    <property type="match status" value="1"/>
</dbReference>
<dbReference type="Pfam" id="PF00144">
    <property type="entry name" value="Beta-lactamase"/>
    <property type="match status" value="1"/>
</dbReference>
<protein>
    <submittedName>
        <fullName evidence="3">6-aminohexanoate-dimer hydrolase (Modular protein)</fullName>
    </submittedName>
</protein>
<dbReference type="SUPFAM" id="SSF56601">
    <property type="entry name" value="beta-lactamase/transpeptidase-like"/>
    <property type="match status" value="1"/>
</dbReference>
<dbReference type="PANTHER" id="PTHR43283">
    <property type="entry name" value="BETA-LACTAMASE-RELATED"/>
    <property type="match status" value="1"/>
</dbReference>
<evidence type="ECO:0000313" key="4">
    <source>
        <dbReference type="Proteomes" id="UP000256862"/>
    </source>
</evidence>
<name>A0A976GCK2_9BURK</name>